<evidence type="ECO:0000259" key="1">
    <source>
        <dbReference type="SMART" id="SM00421"/>
    </source>
</evidence>
<organism evidence="2 3">
    <name type="scientific">Antiquaquibacter oligotrophicus</name>
    <dbReference type="NCBI Taxonomy" id="2880260"/>
    <lineage>
        <taxon>Bacteria</taxon>
        <taxon>Bacillati</taxon>
        <taxon>Actinomycetota</taxon>
        <taxon>Actinomycetes</taxon>
        <taxon>Micrococcales</taxon>
        <taxon>Microbacteriaceae</taxon>
        <taxon>Antiquaquibacter</taxon>
    </lineage>
</organism>
<proteinExistence type="predicted"/>
<protein>
    <recommendedName>
        <fullName evidence="1">HTH luxR-type domain-containing protein</fullName>
    </recommendedName>
</protein>
<reference evidence="2 3" key="1">
    <citation type="submission" date="2023-04" db="EMBL/GenBank/DDBJ databases">
        <title>Genome Encyclopedia of Bacteria and Archaea VI: Functional Genomics of Type Strains.</title>
        <authorList>
            <person name="Whitman W."/>
        </authorList>
    </citation>
    <scope>NUCLEOTIDE SEQUENCE [LARGE SCALE GENOMIC DNA]</scope>
    <source>
        <strain evidence="2 3">SG_E_30_P1</strain>
    </source>
</reference>
<dbReference type="SUPFAM" id="SSF46894">
    <property type="entry name" value="C-terminal effector domain of the bipartite response regulators"/>
    <property type="match status" value="1"/>
</dbReference>
<dbReference type="CDD" id="cd06170">
    <property type="entry name" value="LuxR_C_like"/>
    <property type="match status" value="1"/>
</dbReference>
<dbReference type="Proteomes" id="UP001160142">
    <property type="component" value="Unassembled WGS sequence"/>
</dbReference>
<sequence>MAGSGEIDPIFRSALSARPDTLKHLGQLAEALGMTLEDALDALSSAGIAARDGERLSILDPTEGISARLVGQLTEQRRGLDTAISLLEALPGIVELWREGRGLDGGPAFDVIDNHEDVWARWWQDSFRVTPSRPGVMVPDSVMLREQVVRDIDRVKEDFIARDFHMRVLISLRELDPESGIDTSYIPVLIDAGVEIRAIADPPSWFYVDEGKAGVGIGGIPLVWGQGNPAGMVVVYDASLIAMMSWLYDFMWARAIPVGATEQGWEPVLRLLAQGLSDKQVADALGWGLRTVRRRISEAMDELDAPTRFELGAAWASRQR</sequence>
<dbReference type="InterPro" id="IPR016032">
    <property type="entry name" value="Sig_transdc_resp-reg_C-effctor"/>
</dbReference>
<accession>A0ABT6KJX0</accession>
<dbReference type="Pfam" id="PF13384">
    <property type="entry name" value="HTH_23"/>
    <property type="match status" value="1"/>
</dbReference>
<name>A0ABT6KJX0_9MICO</name>
<dbReference type="RefSeq" id="WP_322132662.1">
    <property type="nucleotide sequence ID" value="NZ_CP085036.1"/>
</dbReference>
<evidence type="ECO:0000313" key="2">
    <source>
        <dbReference type="EMBL" id="MDH6180300.1"/>
    </source>
</evidence>
<feature type="domain" description="HTH luxR-type" evidence="1">
    <location>
        <begin position="257"/>
        <end position="316"/>
    </location>
</feature>
<keyword evidence="3" id="KW-1185">Reference proteome</keyword>
<dbReference type="InterPro" id="IPR000792">
    <property type="entry name" value="Tscrpt_reg_LuxR_C"/>
</dbReference>
<gene>
    <name evidence="2" type="ORF">M2152_000482</name>
</gene>
<dbReference type="InterPro" id="IPR036388">
    <property type="entry name" value="WH-like_DNA-bd_sf"/>
</dbReference>
<dbReference type="EMBL" id="JARXVQ010000001">
    <property type="protein sequence ID" value="MDH6180300.1"/>
    <property type="molecule type" value="Genomic_DNA"/>
</dbReference>
<comment type="caution">
    <text evidence="2">The sequence shown here is derived from an EMBL/GenBank/DDBJ whole genome shotgun (WGS) entry which is preliminary data.</text>
</comment>
<dbReference type="SMART" id="SM00421">
    <property type="entry name" value="HTH_LUXR"/>
    <property type="match status" value="1"/>
</dbReference>
<dbReference type="Gene3D" id="1.10.10.10">
    <property type="entry name" value="Winged helix-like DNA-binding domain superfamily/Winged helix DNA-binding domain"/>
    <property type="match status" value="1"/>
</dbReference>
<evidence type="ECO:0000313" key="3">
    <source>
        <dbReference type="Proteomes" id="UP001160142"/>
    </source>
</evidence>